<sequence>MRSFAIFRNVRNCLSIFRHLTLVSYKKHYNTLFSPKESALFILSSTSLDYMMKLSVWEGGIALAKVQIKVNDNGSFRVTGDVELVDSQGNVFPAKPAFSLCRCGLSKNMPYCDASHKGKFESVVRAPEAE</sequence>
<evidence type="ECO:0000313" key="6">
    <source>
        <dbReference type="EMBL" id="OTW48494.1"/>
    </source>
</evidence>
<dbReference type="Proteomes" id="UP000195152">
    <property type="component" value="Unassembled WGS sequence"/>
</dbReference>
<keyword evidence="2" id="KW-0479">Metal-binding</keyword>
<evidence type="ECO:0000256" key="2">
    <source>
        <dbReference type="ARBA" id="ARBA00022723"/>
    </source>
</evidence>
<accession>A0A242W9Y9</accession>
<evidence type="ECO:0000256" key="1">
    <source>
        <dbReference type="ARBA" id="ARBA00022714"/>
    </source>
</evidence>
<keyword evidence="3" id="KW-0408">Iron</keyword>
<evidence type="ECO:0000313" key="7">
    <source>
        <dbReference type="Proteomes" id="UP000195152"/>
    </source>
</evidence>
<dbReference type="EMBL" id="NFCF01000073">
    <property type="protein sequence ID" value="OTW48494.1"/>
    <property type="molecule type" value="Genomic_DNA"/>
</dbReference>
<keyword evidence="1" id="KW-0001">2Fe-2S</keyword>
<protein>
    <recommendedName>
        <fullName evidence="5">Iron-binding zinc finger CDGSH type domain-containing protein</fullName>
    </recommendedName>
</protein>
<dbReference type="SMART" id="SM00704">
    <property type="entry name" value="ZnF_CDGSH"/>
    <property type="match status" value="1"/>
</dbReference>
<dbReference type="InterPro" id="IPR042216">
    <property type="entry name" value="MitoNEET_CISD"/>
</dbReference>
<dbReference type="InterPro" id="IPR018967">
    <property type="entry name" value="FeS-contain_CDGSH-typ"/>
</dbReference>
<dbReference type="Gene3D" id="3.40.5.90">
    <property type="entry name" value="CDGSH iron-sulfur domain, mitoNEET-type"/>
    <property type="match status" value="1"/>
</dbReference>
<dbReference type="InterPro" id="IPR017122">
    <property type="entry name" value="UCP037158"/>
</dbReference>
<dbReference type="GO" id="GO:0005737">
    <property type="term" value="C:cytoplasm"/>
    <property type="evidence" value="ECO:0007669"/>
    <property type="project" value="UniProtKB-ARBA"/>
</dbReference>
<keyword evidence="4" id="KW-0411">Iron-sulfur</keyword>
<evidence type="ECO:0000256" key="3">
    <source>
        <dbReference type="ARBA" id="ARBA00023004"/>
    </source>
</evidence>
<evidence type="ECO:0000259" key="5">
    <source>
        <dbReference type="SMART" id="SM00704"/>
    </source>
</evidence>
<dbReference type="GO" id="GO:0046872">
    <property type="term" value="F:metal ion binding"/>
    <property type="evidence" value="ECO:0007669"/>
    <property type="project" value="UniProtKB-KW"/>
</dbReference>
<dbReference type="GO" id="GO:0051537">
    <property type="term" value="F:2 iron, 2 sulfur cluster binding"/>
    <property type="evidence" value="ECO:0007669"/>
    <property type="project" value="UniProtKB-KW"/>
</dbReference>
<dbReference type="AlphaFoldDB" id="A0A242W9Y9"/>
<comment type="caution">
    <text evidence="6">The sequence shown here is derived from an EMBL/GenBank/DDBJ whole genome shotgun (WGS) entry which is preliminary data.</text>
</comment>
<dbReference type="Pfam" id="PF09360">
    <property type="entry name" value="zf-CDGSH"/>
    <property type="match status" value="1"/>
</dbReference>
<name>A0A242W9Y9_BACTU</name>
<dbReference type="PIRSF" id="PIRSF037158">
    <property type="entry name" value="UCP037158"/>
    <property type="match status" value="1"/>
</dbReference>
<proteinExistence type="predicted"/>
<gene>
    <name evidence="6" type="ORF">BK699_15080</name>
</gene>
<organism evidence="6 7">
    <name type="scientific">Bacillus thuringiensis serovar mexicanensis</name>
    <dbReference type="NCBI Taxonomy" id="180868"/>
    <lineage>
        <taxon>Bacteria</taxon>
        <taxon>Bacillati</taxon>
        <taxon>Bacillota</taxon>
        <taxon>Bacilli</taxon>
        <taxon>Bacillales</taxon>
        <taxon>Bacillaceae</taxon>
        <taxon>Bacillus</taxon>
        <taxon>Bacillus cereus group</taxon>
    </lineage>
</organism>
<evidence type="ECO:0000256" key="4">
    <source>
        <dbReference type="ARBA" id="ARBA00023014"/>
    </source>
</evidence>
<reference evidence="6 7" key="1">
    <citation type="submission" date="2016-10" db="EMBL/GenBank/DDBJ databases">
        <title>Comparative genomics of Bacillus thuringiensis reveals a path to pathogens against multiple invertebrate hosts.</title>
        <authorList>
            <person name="Zheng J."/>
            <person name="Gao Q."/>
            <person name="Liu H."/>
            <person name="Peng D."/>
            <person name="Ruan L."/>
            <person name="Sun M."/>
        </authorList>
    </citation>
    <scope>NUCLEOTIDE SEQUENCE [LARGE SCALE GENOMIC DNA]</scope>
    <source>
        <strain evidence="6">BGSC 4AC1</strain>
    </source>
</reference>
<feature type="domain" description="Iron-binding zinc finger CDGSH type" evidence="5">
    <location>
        <begin position="77"/>
        <end position="122"/>
    </location>
</feature>